<dbReference type="SUPFAM" id="SSF50978">
    <property type="entry name" value="WD40 repeat-like"/>
    <property type="match status" value="1"/>
</dbReference>
<dbReference type="PROSITE" id="PS50236">
    <property type="entry name" value="CHCR"/>
    <property type="match status" value="1"/>
</dbReference>
<feature type="repeat" description="CHCR" evidence="9">
    <location>
        <begin position="494"/>
        <end position="648"/>
    </location>
</feature>
<evidence type="ECO:0000256" key="7">
    <source>
        <dbReference type="ARBA" id="ARBA00023136"/>
    </source>
</evidence>
<proteinExistence type="inferred from homology"/>
<evidence type="ECO:0000313" key="15">
    <source>
        <dbReference type="Proteomes" id="UP001329825"/>
    </source>
</evidence>
<evidence type="ECO:0000256" key="5">
    <source>
        <dbReference type="ARBA" id="ARBA00022833"/>
    </source>
</evidence>
<keyword evidence="7" id="KW-0472">Membrane</keyword>
<evidence type="ECO:0000256" key="6">
    <source>
        <dbReference type="ARBA" id="ARBA00022927"/>
    </source>
</evidence>
<evidence type="ECO:0000256" key="9">
    <source>
        <dbReference type="PROSITE-ProRule" id="PRU01006"/>
    </source>
</evidence>
<evidence type="ECO:0000259" key="12">
    <source>
        <dbReference type="Pfam" id="PF17122"/>
    </source>
</evidence>
<feature type="compositionally biased region" description="Polar residues" evidence="10">
    <location>
        <begin position="236"/>
        <end position="245"/>
    </location>
</feature>
<dbReference type="PIRSF" id="PIRSF007860">
    <property type="entry name" value="VPS11"/>
    <property type="match status" value="1"/>
</dbReference>
<gene>
    <name evidence="14" type="ORF">IL334_005014</name>
</gene>
<feature type="compositionally biased region" description="Low complexity" evidence="10">
    <location>
        <begin position="246"/>
        <end position="260"/>
    </location>
</feature>
<dbReference type="InterPro" id="IPR016528">
    <property type="entry name" value="VPS11"/>
</dbReference>
<evidence type="ECO:0000256" key="8">
    <source>
        <dbReference type="ARBA" id="ARBA00029433"/>
    </source>
</evidence>
<feature type="region of interest" description="Disordered" evidence="10">
    <location>
        <begin position="126"/>
        <end position="153"/>
    </location>
</feature>
<evidence type="ECO:0000313" key="14">
    <source>
        <dbReference type="EMBL" id="WRT68039.1"/>
    </source>
</evidence>
<dbReference type="PANTHER" id="PTHR23323">
    <property type="entry name" value="VACUOLAR PROTEIN SORTING-ASSOCIATED PROTEIN"/>
    <property type="match status" value="1"/>
</dbReference>
<dbReference type="CDD" id="cd16688">
    <property type="entry name" value="RING-H2_Vps11"/>
    <property type="match status" value="1"/>
</dbReference>
<keyword evidence="2" id="KW-0813">Transport</keyword>
<dbReference type="InterPro" id="IPR036322">
    <property type="entry name" value="WD40_repeat_dom_sf"/>
</dbReference>
<feature type="compositionally biased region" description="Gly residues" evidence="10">
    <location>
        <begin position="138"/>
        <end position="148"/>
    </location>
</feature>
<evidence type="ECO:0000256" key="3">
    <source>
        <dbReference type="ARBA" id="ARBA00022723"/>
    </source>
</evidence>
<feature type="domain" description="RING-type" evidence="12">
    <location>
        <begin position="1022"/>
        <end position="1057"/>
    </location>
</feature>
<keyword evidence="5" id="KW-0862">Zinc</keyword>
<reference evidence="14 15" key="1">
    <citation type="submission" date="2024-01" db="EMBL/GenBank/DDBJ databases">
        <title>Comparative genomics of Cryptococcus and Kwoniella reveals pathogenesis evolution and contrasting modes of karyotype evolution via chromosome fusion or intercentromeric recombination.</title>
        <authorList>
            <person name="Coelho M.A."/>
            <person name="David-Palma M."/>
            <person name="Shea T."/>
            <person name="Bowers K."/>
            <person name="McGinley-Smith S."/>
            <person name="Mohammad A.W."/>
            <person name="Gnirke A."/>
            <person name="Yurkov A.M."/>
            <person name="Nowrousian M."/>
            <person name="Sun S."/>
            <person name="Cuomo C.A."/>
            <person name="Heitman J."/>
        </authorList>
    </citation>
    <scope>NUCLEOTIDE SEQUENCE [LARGE SCALE GENOMIC DNA]</scope>
    <source>
        <strain evidence="14">CBS 11374</strain>
    </source>
</reference>
<organism evidence="14 15">
    <name type="scientific">Kwoniella shivajii</name>
    <dbReference type="NCBI Taxonomy" id="564305"/>
    <lineage>
        <taxon>Eukaryota</taxon>
        <taxon>Fungi</taxon>
        <taxon>Dikarya</taxon>
        <taxon>Basidiomycota</taxon>
        <taxon>Agaricomycotina</taxon>
        <taxon>Tremellomycetes</taxon>
        <taxon>Tremellales</taxon>
        <taxon>Cryptococcaceae</taxon>
        <taxon>Kwoniella</taxon>
    </lineage>
</organism>
<name>A0ABZ1D3D7_9TREE</name>
<dbReference type="GeneID" id="87957145"/>
<keyword evidence="15" id="KW-1185">Reference proteome</keyword>
<comment type="subcellular location">
    <subcellularLocation>
        <location evidence="8">Endomembrane system</location>
        <topology evidence="8">Peripheral membrane protein</topology>
        <orientation evidence="8">Cytoplasmic side</orientation>
    </subcellularLocation>
</comment>
<evidence type="ECO:0000256" key="1">
    <source>
        <dbReference type="ARBA" id="ARBA00007070"/>
    </source>
</evidence>
<comment type="similarity">
    <text evidence="1">Belongs to the VPS11 family.</text>
</comment>
<dbReference type="RefSeq" id="XP_062792779.1">
    <property type="nucleotide sequence ID" value="XM_062936728.1"/>
</dbReference>
<evidence type="ECO:0000256" key="4">
    <source>
        <dbReference type="ARBA" id="ARBA00022771"/>
    </source>
</evidence>
<evidence type="ECO:0000259" key="13">
    <source>
        <dbReference type="Pfam" id="PF23341"/>
    </source>
</evidence>
<evidence type="ECO:0008006" key="16">
    <source>
        <dbReference type="Google" id="ProtNLM"/>
    </source>
</evidence>
<feature type="region of interest" description="Disordered" evidence="10">
    <location>
        <begin position="228"/>
        <end position="260"/>
    </location>
</feature>
<evidence type="ECO:0000256" key="2">
    <source>
        <dbReference type="ARBA" id="ARBA00022448"/>
    </source>
</evidence>
<dbReference type="Proteomes" id="UP001329825">
    <property type="component" value="Chromosome 6"/>
</dbReference>
<dbReference type="InterPro" id="IPR000547">
    <property type="entry name" value="Clathrin_H-chain/VPS_repeat"/>
</dbReference>
<dbReference type="InterPro" id="IPR001841">
    <property type="entry name" value="Znf_RING"/>
</dbReference>
<feature type="region of interest" description="Disordered" evidence="10">
    <location>
        <begin position="723"/>
        <end position="747"/>
    </location>
</feature>
<feature type="domain" description="Vacuolar protein sorting protein 11 C-terminal" evidence="11">
    <location>
        <begin position="1061"/>
        <end position="1104"/>
    </location>
</feature>
<dbReference type="EMBL" id="CP141886">
    <property type="protein sequence ID" value="WRT68039.1"/>
    <property type="molecule type" value="Genomic_DNA"/>
</dbReference>
<accession>A0ABZ1D3D7</accession>
<protein>
    <recommendedName>
        <fullName evidence="16">RING-type E3 ubiquitin transferase</fullName>
    </recommendedName>
</protein>
<dbReference type="InterPro" id="IPR057307">
    <property type="entry name" value="PEP5_VPS11_N"/>
</dbReference>
<keyword evidence="6" id="KW-0653">Protein transport</keyword>
<dbReference type="PANTHER" id="PTHR23323:SF24">
    <property type="entry name" value="VACUOLAR PROTEIN SORTING-ASSOCIATED PROTEIN 11 HOMOLOG"/>
    <property type="match status" value="1"/>
</dbReference>
<dbReference type="InterPro" id="IPR057308">
    <property type="entry name" value="CHCR_PEP5_VPS11"/>
</dbReference>
<evidence type="ECO:0000259" key="11">
    <source>
        <dbReference type="Pfam" id="PF12451"/>
    </source>
</evidence>
<sequence length="1114" mass="122581">MPPAPSPAGPSAPQWRSFTFFDVDDVKDNDDLAQSPRSIRSLNPPIIITPTSHSSPLSPSLIASSSTHITLLDRHFNPERTFRAWETNGRATALLEAGGLLLAIGEEEGSRWPVLKIWDLTRDEKRKSSNKDAKGNANGNGNGNGSGNGEKERNPILVRNTRIQHGQRPHPVSSIALTSNLSHLAIGLGDGTVLLYRHLLQSLTTSPTSLNSLPKARVIHESNEPITGLGFREDMSTTPSASNPRTSSIPIPIPIPTTTSTSTSSTGISLFIVTTNRILSAPVSGRGGEIRTIDELGCALGCAIMDWERKEMIVARDEAIYLYNNEGRGACYAYEGPKSSIAVFQHNLIIVSPPFYPSANSASATVRHYVSKTSATTNSEGVITNASSDISKVTVFDLQNKLVSYSGTYRDGVREVFCQWNGIFVYGGNSRLTRLTEHSTSAKLDVLYRRNLYTLAISLARSQGTRESGIADIHRRYGDYLYSKGDFDGAMGQFVRTLGHLQPSYVIRKFLDAQRIHNLTTYLQELHSRGLANPDHTTLLLNCYTKTSDRARLDSFIKTEARRSESSGDEELPFDLDTAIRVCRQAGFYEHATYLAKNFGRHEEYLRIQIEDAGEVGEALRYLRGLGPEACEENMVRYGRTLLNVEPEATTALLIDLCSGDLGKKKLIPSALDSKPNGSGAGNTGPAMLSYLGYNRVTGLFTGDQPSGAPSSSQVDGLQALSNGEKADQPNGTGLDAAPITDNEPSYVPPSPRQYFAHFVDHRELFINFLESVAMSLWNQSLALHSSNTTLSTSTREIDVPPPSDPIAVDQRAVWNALLELYLSSIKSSDDSIVRASTDKALAVISDQDLPYDPMHALILCSTVGFTDGMVKLWEQMGMYEDIIRFYIDQPLSSNSSTKVISHLNQYGSTNTHLYPLVLRYLTSSPAILSKHPTELGKILNEIDEERIMPPLAVVQVLSRNGVASIGNVKDWLRGKVEENNDQVESDKHLVESYRSETATKKKAIQDLSNIDQPEVFQVTRCAACGGQLDLPSVHFMCKHSYHQRCLSDSEPECVLCARQHSVIRELRRNQTRLADRHDLFVDEVKDAEDGFDVVAGAFGRGLMGKERTLEEVL</sequence>
<dbReference type="Pfam" id="PF17122">
    <property type="entry name" value="zf-C3H2C3"/>
    <property type="match status" value="1"/>
</dbReference>
<keyword evidence="4" id="KW-0863">Zinc-finger</keyword>
<dbReference type="Pfam" id="PF23341">
    <property type="entry name" value="PEP5_VPS11_N"/>
    <property type="match status" value="1"/>
</dbReference>
<dbReference type="Pfam" id="PF12451">
    <property type="entry name" value="VPS11_C"/>
    <property type="match status" value="1"/>
</dbReference>
<keyword evidence="3" id="KW-0479">Metal-binding</keyword>
<dbReference type="Pfam" id="PF23356">
    <property type="entry name" value="TPR_PEP5_VPS11"/>
    <property type="match status" value="2"/>
</dbReference>
<dbReference type="InterPro" id="IPR024763">
    <property type="entry name" value="VPS11_C"/>
</dbReference>
<feature type="domain" description="PEP5/VPS11 N-terminal" evidence="13">
    <location>
        <begin position="15"/>
        <end position="437"/>
    </location>
</feature>
<evidence type="ECO:0000256" key="10">
    <source>
        <dbReference type="SAM" id="MobiDB-lite"/>
    </source>
</evidence>